<evidence type="ECO:0000256" key="6">
    <source>
        <dbReference type="SAM" id="Phobius"/>
    </source>
</evidence>
<dbReference type="GO" id="GO:0005886">
    <property type="term" value="C:plasma membrane"/>
    <property type="evidence" value="ECO:0007669"/>
    <property type="project" value="UniProtKB-SubCell"/>
</dbReference>
<keyword evidence="3 6" id="KW-0812">Transmembrane</keyword>
<keyword evidence="4 6" id="KW-1133">Transmembrane helix</keyword>
<dbReference type="AlphaFoldDB" id="A0A563ESD6"/>
<dbReference type="PANTHER" id="PTHR39087:SF2">
    <property type="entry name" value="UPF0104 MEMBRANE PROTEIN MJ1595"/>
    <property type="match status" value="1"/>
</dbReference>
<keyword evidence="8" id="KW-1185">Reference proteome</keyword>
<dbReference type="Proteomes" id="UP000316639">
    <property type="component" value="Unassembled WGS sequence"/>
</dbReference>
<keyword evidence="2" id="KW-1003">Cell membrane</keyword>
<feature type="transmembrane region" description="Helical" evidence="6">
    <location>
        <begin position="129"/>
        <end position="147"/>
    </location>
</feature>
<feature type="transmembrane region" description="Helical" evidence="6">
    <location>
        <begin position="75"/>
        <end position="95"/>
    </location>
</feature>
<feature type="transmembrane region" description="Helical" evidence="6">
    <location>
        <begin position="344"/>
        <end position="363"/>
    </location>
</feature>
<reference evidence="7 8" key="1">
    <citation type="submission" date="2019-07" db="EMBL/GenBank/DDBJ databases">
        <title>Lentzea xizangensis sp. nov., isolated from Qinghai-Tibetan Plateau Soils.</title>
        <authorList>
            <person name="Huang J."/>
        </authorList>
    </citation>
    <scope>NUCLEOTIDE SEQUENCE [LARGE SCALE GENOMIC DNA]</scope>
    <source>
        <strain evidence="7 8">FXJ1.1311</strain>
    </source>
</reference>
<evidence type="ECO:0000256" key="1">
    <source>
        <dbReference type="ARBA" id="ARBA00004651"/>
    </source>
</evidence>
<dbReference type="NCBIfam" id="TIGR00374">
    <property type="entry name" value="flippase-like domain"/>
    <property type="match status" value="1"/>
</dbReference>
<protein>
    <submittedName>
        <fullName evidence="7">Flippase-like domain-containing protein</fullName>
    </submittedName>
</protein>
<evidence type="ECO:0000313" key="8">
    <source>
        <dbReference type="Proteomes" id="UP000316639"/>
    </source>
</evidence>
<evidence type="ECO:0000256" key="3">
    <source>
        <dbReference type="ARBA" id="ARBA00022692"/>
    </source>
</evidence>
<evidence type="ECO:0000256" key="2">
    <source>
        <dbReference type="ARBA" id="ARBA00022475"/>
    </source>
</evidence>
<evidence type="ECO:0000256" key="4">
    <source>
        <dbReference type="ARBA" id="ARBA00022989"/>
    </source>
</evidence>
<comment type="caution">
    <text evidence="7">The sequence shown here is derived from an EMBL/GenBank/DDBJ whole genome shotgun (WGS) entry which is preliminary data.</text>
</comment>
<feature type="transmembrane region" description="Helical" evidence="6">
    <location>
        <begin position="264"/>
        <end position="283"/>
    </location>
</feature>
<dbReference type="InterPro" id="IPR022791">
    <property type="entry name" value="L-PG_synthase/AglD"/>
</dbReference>
<feature type="transmembrane region" description="Helical" evidence="6">
    <location>
        <begin position="159"/>
        <end position="188"/>
    </location>
</feature>
<name>A0A563ESD6_9PSEU</name>
<organism evidence="7 8">
    <name type="scientific">Lentzea tibetensis</name>
    <dbReference type="NCBI Taxonomy" id="2591470"/>
    <lineage>
        <taxon>Bacteria</taxon>
        <taxon>Bacillati</taxon>
        <taxon>Actinomycetota</taxon>
        <taxon>Actinomycetes</taxon>
        <taxon>Pseudonocardiales</taxon>
        <taxon>Pseudonocardiaceae</taxon>
        <taxon>Lentzea</taxon>
    </lineage>
</organism>
<sequence>MTRRASWTAECVSDSGPRLSCRPGGGSTVDQNGTAASSNCREKWMRRWWRPILTAVALVAAGALVYRSLPKMSDLVPVVRTADVGWLLLALVAELVSMRMFARQQWWLLRGFGVSLTIWRSIAVTYGRSAIAISMPAGSAVSAGFAYKAFRKAGASTEVAATVLLLSGVLSTAGLALLYLFGFLTLLAAHPQDTWRAHPAGSVIAGALVITLLVFAVWEATRRCEPDSHGVPGHGDDWTSSGWRASARHAVTAMVTLRTRYRRGALAFAIVNWLADLCCLAAVAQAFHLPLTFVEVGTAYVVVQLVRQVPLTPGGMGVIEASLLAALIAAGASEAPAAAVVLGYRLFSCWLIIPAGLFALALLRAGAARHAPSG</sequence>
<accession>A0A563ESD6</accession>
<gene>
    <name evidence="7" type="ORF">FKR81_20505</name>
</gene>
<comment type="subcellular location">
    <subcellularLocation>
        <location evidence="1">Cell membrane</location>
        <topology evidence="1">Multi-pass membrane protein</topology>
    </subcellularLocation>
</comment>
<feature type="transmembrane region" description="Helical" evidence="6">
    <location>
        <begin position="200"/>
        <end position="218"/>
    </location>
</feature>
<evidence type="ECO:0000313" key="7">
    <source>
        <dbReference type="EMBL" id="TWP50550.1"/>
    </source>
</evidence>
<keyword evidence="5 6" id="KW-0472">Membrane</keyword>
<feature type="transmembrane region" description="Helical" evidence="6">
    <location>
        <begin position="48"/>
        <end position="69"/>
    </location>
</feature>
<proteinExistence type="predicted"/>
<feature type="transmembrane region" description="Helical" evidence="6">
    <location>
        <begin position="107"/>
        <end position="123"/>
    </location>
</feature>
<dbReference type="PANTHER" id="PTHR39087">
    <property type="entry name" value="UPF0104 MEMBRANE PROTEIN MJ1595"/>
    <property type="match status" value="1"/>
</dbReference>
<dbReference type="EMBL" id="VOBR01000012">
    <property type="protein sequence ID" value="TWP50550.1"/>
    <property type="molecule type" value="Genomic_DNA"/>
</dbReference>
<dbReference type="OrthoDB" id="3616971at2"/>
<evidence type="ECO:0000256" key="5">
    <source>
        <dbReference type="ARBA" id="ARBA00023136"/>
    </source>
</evidence>
<dbReference type="Pfam" id="PF03706">
    <property type="entry name" value="LPG_synthase_TM"/>
    <property type="match status" value="1"/>
</dbReference>
<feature type="transmembrane region" description="Helical" evidence="6">
    <location>
        <begin position="318"/>
        <end position="338"/>
    </location>
</feature>